<dbReference type="EMBL" id="KK117264">
    <property type="protein sequence ID" value="KFM69981.1"/>
    <property type="molecule type" value="Genomic_DNA"/>
</dbReference>
<proteinExistence type="predicted"/>
<protein>
    <submittedName>
        <fullName evidence="5">F-box/WD repeat-containing protein 2</fullName>
    </submittedName>
</protein>
<keyword evidence="6" id="KW-1185">Reference proteome</keyword>
<gene>
    <name evidence="5" type="ORF">X975_26017</name>
</gene>
<dbReference type="PANTHER" id="PTHR44436">
    <property type="entry name" value="F-BOX/WD REPEAT-CONTAINING PROTEIN 2"/>
    <property type="match status" value="1"/>
</dbReference>
<dbReference type="PROSITE" id="PS50294">
    <property type="entry name" value="WD_REPEATS_REGION"/>
    <property type="match status" value="1"/>
</dbReference>
<dbReference type="Gene3D" id="2.130.10.10">
    <property type="entry name" value="YVTN repeat-like/Quinoprotein amine dehydrogenase"/>
    <property type="match status" value="1"/>
</dbReference>
<evidence type="ECO:0000256" key="2">
    <source>
        <dbReference type="ARBA" id="ARBA00022737"/>
    </source>
</evidence>
<dbReference type="Proteomes" id="UP000054359">
    <property type="component" value="Unassembled WGS sequence"/>
</dbReference>
<dbReference type="STRING" id="407821.A0A087TXZ2"/>
<keyword evidence="2" id="KW-0677">Repeat</keyword>
<dbReference type="PROSITE" id="PS50082">
    <property type="entry name" value="WD_REPEATS_2"/>
    <property type="match status" value="1"/>
</dbReference>
<feature type="non-terminal residue" evidence="5">
    <location>
        <position position="486"/>
    </location>
</feature>
<accession>A0A087TXZ2</accession>
<dbReference type="Gene3D" id="1.20.1280.50">
    <property type="match status" value="1"/>
</dbReference>
<evidence type="ECO:0000313" key="5">
    <source>
        <dbReference type="EMBL" id="KFM69981.1"/>
    </source>
</evidence>
<dbReference type="Pfam" id="PF00400">
    <property type="entry name" value="WD40"/>
    <property type="match status" value="1"/>
</dbReference>
<dbReference type="AlphaFoldDB" id="A0A087TXZ2"/>
<dbReference type="Pfam" id="PF12937">
    <property type="entry name" value="F-box-like"/>
    <property type="match status" value="1"/>
</dbReference>
<dbReference type="SUPFAM" id="SSF81383">
    <property type="entry name" value="F-box domain"/>
    <property type="match status" value="1"/>
</dbReference>
<dbReference type="InterPro" id="IPR042627">
    <property type="entry name" value="FBXW2"/>
</dbReference>
<dbReference type="SMART" id="SM00256">
    <property type="entry name" value="FBOX"/>
    <property type="match status" value="1"/>
</dbReference>
<dbReference type="InterPro" id="IPR015943">
    <property type="entry name" value="WD40/YVTN_repeat-like_dom_sf"/>
</dbReference>
<dbReference type="PROSITE" id="PS50181">
    <property type="entry name" value="FBOX"/>
    <property type="match status" value="1"/>
</dbReference>
<name>A0A087TXZ2_STEMI</name>
<dbReference type="OrthoDB" id="538223at2759"/>
<evidence type="ECO:0000256" key="3">
    <source>
        <dbReference type="PROSITE-ProRule" id="PRU00221"/>
    </source>
</evidence>
<reference evidence="5 6" key="1">
    <citation type="submission" date="2013-11" db="EMBL/GenBank/DDBJ databases">
        <title>Genome sequencing of Stegodyphus mimosarum.</title>
        <authorList>
            <person name="Bechsgaard J."/>
        </authorList>
    </citation>
    <scope>NUCLEOTIDE SEQUENCE [LARGE SCALE GENOMIC DNA]</scope>
</reference>
<dbReference type="InterPro" id="IPR001810">
    <property type="entry name" value="F-box_dom"/>
</dbReference>
<dbReference type="PANTHER" id="PTHR44436:SF1">
    <property type="entry name" value="F-BOX_WD REPEAT-CONTAINING PROTEIN 2"/>
    <property type="match status" value="1"/>
</dbReference>
<dbReference type="InterPro" id="IPR036047">
    <property type="entry name" value="F-box-like_dom_sf"/>
</dbReference>
<evidence type="ECO:0000259" key="4">
    <source>
        <dbReference type="PROSITE" id="PS50181"/>
    </source>
</evidence>
<dbReference type="InterPro" id="IPR001680">
    <property type="entry name" value="WD40_rpt"/>
</dbReference>
<evidence type="ECO:0000313" key="6">
    <source>
        <dbReference type="Proteomes" id="UP000054359"/>
    </source>
</evidence>
<dbReference type="SMART" id="SM00320">
    <property type="entry name" value="WD40"/>
    <property type="match status" value="3"/>
</dbReference>
<dbReference type="SUPFAM" id="SSF50978">
    <property type="entry name" value="WD40 repeat-like"/>
    <property type="match status" value="1"/>
</dbReference>
<feature type="repeat" description="WD" evidence="3">
    <location>
        <begin position="228"/>
        <end position="269"/>
    </location>
</feature>
<organism evidence="5 6">
    <name type="scientific">Stegodyphus mimosarum</name>
    <name type="common">African social velvet spider</name>
    <dbReference type="NCBI Taxonomy" id="407821"/>
    <lineage>
        <taxon>Eukaryota</taxon>
        <taxon>Metazoa</taxon>
        <taxon>Ecdysozoa</taxon>
        <taxon>Arthropoda</taxon>
        <taxon>Chelicerata</taxon>
        <taxon>Arachnida</taxon>
        <taxon>Araneae</taxon>
        <taxon>Araneomorphae</taxon>
        <taxon>Entelegynae</taxon>
        <taxon>Eresoidea</taxon>
        <taxon>Eresidae</taxon>
        <taxon>Stegodyphus</taxon>
    </lineage>
</organism>
<dbReference type="InterPro" id="IPR036322">
    <property type="entry name" value="WD40_repeat_dom_sf"/>
</dbReference>
<dbReference type="OMA" id="TIACWDW"/>
<feature type="domain" description="F-box" evidence="4">
    <location>
        <begin position="57"/>
        <end position="104"/>
    </location>
</feature>
<evidence type="ECO:0000256" key="1">
    <source>
        <dbReference type="ARBA" id="ARBA00022574"/>
    </source>
</evidence>
<dbReference type="CDD" id="cd22131">
    <property type="entry name" value="F-box_FBXW2"/>
    <property type="match status" value="1"/>
</dbReference>
<keyword evidence="1 3" id="KW-0853">WD repeat</keyword>
<sequence length="486" mass="55464">MASKAVDEFQEWLQNVIDYYTNLSDAERNITIDYLISCSGSSQLCHLHAKTALLLYRDFLKLLPAELREHLLSYLDGKSLLICCYVSKTWNEIISSSSRVWQQACQRSGLIINKDLDNADAHFWKSFFLRMTKRQHQMKTYKSFTTTTYDRNLRRVTAVYYYKEKVATASDSKIIQIWDCGKDLCILTIRTDASIASIKFDDTIIVASSYLGHMVCWDAVSGQRLSEYMRHSGAVFSFDYSQDLNVVISGSADCRIKIWALSNGYLYKTLTDHSSWVLKVMLMPYPAEKGSKQQDRHLLFSMDKATIVVRLMSFVSATITPEGLYMTTLYSILLGRVNDDSLFTPGLHFDGEFLYFPKESLDNRGSAVLCKWDVKRKCMVSELDLNLKVKALLGVGKKYIVILTPWQGKTEPNFIVMDKETKEKVAFWNMPPSKPSTPDCSQLCLGEKAWLDGLDGKNDQGVLLTAAIDDNCVYILKWTARYDDVT</sequence>